<evidence type="ECO:0000313" key="2">
    <source>
        <dbReference type="Proteomes" id="UP001057452"/>
    </source>
</evidence>
<feature type="non-terminal residue" evidence="1">
    <location>
        <position position="134"/>
    </location>
</feature>
<proteinExistence type="predicted"/>
<keyword evidence="2" id="KW-1185">Reference proteome</keyword>
<feature type="non-terminal residue" evidence="1">
    <location>
        <position position="1"/>
    </location>
</feature>
<dbReference type="EMBL" id="CM043791">
    <property type="protein sequence ID" value="KAI4823667.1"/>
    <property type="molecule type" value="Genomic_DNA"/>
</dbReference>
<gene>
    <name evidence="1" type="ORF">KUCAC02_012244</name>
</gene>
<reference evidence="1" key="1">
    <citation type="submission" date="2022-05" db="EMBL/GenBank/DDBJ databases">
        <title>Chromosome-level genome of Chaenocephalus aceratus.</title>
        <authorList>
            <person name="Park H."/>
        </authorList>
    </citation>
    <scope>NUCLEOTIDE SEQUENCE</scope>
    <source>
        <strain evidence="1">KU_202001</strain>
    </source>
</reference>
<name>A0ACB9XA53_CHAAC</name>
<organism evidence="1 2">
    <name type="scientific">Chaenocephalus aceratus</name>
    <name type="common">Blackfin icefish</name>
    <name type="synonym">Chaenichthys aceratus</name>
    <dbReference type="NCBI Taxonomy" id="36190"/>
    <lineage>
        <taxon>Eukaryota</taxon>
        <taxon>Metazoa</taxon>
        <taxon>Chordata</taxon>
        <taxon>Craniata</taxon>
        <taxon>Vertebrata</taxon>
        <taxon>Euteleostomi</taxon>
        <taxon>Actinopterygii</taxon>
        <taxon>Neopterygii</taxon>
        <taxon>Teleostei</taxon>
        <taxon>Neoteleostei</taxon>
        <taxon>Acanthomorphata</taxon>
        <taxon>Eupercaria</taxon>
        <taxon>Perciformes</taxon>
        <taxon>Notothenioidei</taxon>
        <taxon>Channichthyidae</taxon>
        <taxon>Chaenocephalus</taxon>
    </lineage>
</organism>
<comment type="caution">
    <text evidence="1">The sequence shown here is derived from an EMBL/GenBank/DDBJ whole genome shotgun (WGS) entry which is preliminary data.</text>
</comment>
<protein>
    <submittedName>
        <fullName evidence="1">Uncharacterized protein</fullName>
    </submittedName>
</protein>
<accession>A0ACB9XA53</accession>
<dbReference type="Proteomes" id="UP001057452">
    <property type="component" value="Chromosome 7"/>
</dbReference>
<evidence type="ECO:0000313" key="1">
    <source>
        <dbReference type="EMBL" id="KAI4823667.1"/>
    </source>
</evidence>
<sequence length="134" mass="14460">PSIYPPVNVRRETAAVWDEGSLVSSVPSHSAVFHSSTAPPPPAATPQLLSRRQAQTCPVSGHTEERDAIAGRPDEWVARHAMTKTNVTAPVPQKRGRCSTTKGRSCDADHLPFLVKSPLAEPKAFGERQRSTEG</sequence>